<dbReference type="AlphaFoldDB" id="A0A8J2SVK6"/>
<feature type="region of interest" description="Disordered" evidence="1">
    <location>
        <begin position="165"/>
        <end position="225"/>
    </location>
</feature>
<evidence type="ECO:0000313" key="2">
    <source>
        <dbReference type="EMBL" id="CAH0375212.1"/>
    </source>
</evidence>
<proteinExistence type="predicted"/>
<dbReference type="Proteomes" id="UP000789595">
    <property type="component" value="Unassembled WGS sequence"/>
</dbReference>
<name>A0A8J2SVK6_9STRA</name>
<keyword evidence="3" id="KW-1185">Reference proteome</keyword>
<gene>
    <name evidence="2" type="ORF">PECAL_4P25380</name>
</gene>
<organism evidence="2 3">
    <name type="scientific">Pelagomonas calceolata</name>
    <dbReference type="NCBI Taxonomy" id="35677"/>
    <lineage>
        <taxon>Eukaryota</taxon>
        <taxon>Sar</taxon>
        <taxon>Stramenopiles</taxon>
        <taxon>Ochrophyta</taxon>
        <taxon>Pelagophyceae</taxon>
        <taxon>Pelagomonadales</taxon>
        <taxon>Pelagomonadaceae</taxon>
        <taxon>Pelagomonas</taxon>
    </lineage>
</organism>
<comment type="caution">
    <text evidence="2">The sequence shown here is derived from an EMBL/GenBank/DDBJ whole genome shotgun (WGS) entry which is preliminary data.</text>
</comment>
<evidence type="ECO:0000256" key="1">
    <source>
        <dbReference type="SAM" id="MobiDB-lite"/>
    </source>
</evidence>
<evidence type="ECO:0000313" key="3">
    <source>
        <dbReference type="Proteomes" id="UP000789595"/>
    </source>
</evidence>
<feature type="region of interest" description="Disordered" evidence="1">
    <location>
        <begin position="41"/>
        <end position="111"/>
    </location>
</feature>
<reference evidence="2" key="1">
    <citation type="submission" date="2021-11" db="EMBL/GenBank/DDBJ databases">
        <authorList>
            <consortium name="Genoscope - CEA"/>
            <person name="William W."/>
        </authorList>
    </citation>
    <scope>NUCLEOTIDE SEQUENCE</scope>
</reference>
<accession>A0A8J2SVK6</accession>
<sequence length="272" mass="29858">MATQPPPAPRKTRRSKTVLSPVPTEIPDGAIMVHSTDSTIAVPSHGGDSVAQRVKSANPKRPTMAAIQALQGRSAGAQREIEAAAPPRRKRGAGTPASCRRAPKKKTPLSRDEETLKLFPNGPKTLTPPRPLEPVEWNGDLWCPFCLNQAKKLCYKIPRAKPKPYVEDGRGKARHIPTGRLQPHWHAPTFSRHLTEEHEFPPTGNTRGGRQKGDGKGSKAGGNPGSVGFWQDPRCALGFKAGGNPPTVKRWRFIYRLGWRLRDVIRSRHACG</sequence>
<feature type="region of interest" description="Disordered" evidence="1">
    <location>
        <begin position="1"/>
        <end position="29"/>
    </location>
</feature>
<dbReference type="EMBL" id="CAKKNE010000004">
    <property type="protein sequence ID" value="CAH0375212.1"/>
    <property type="molecule type" value="Genomic_DNA"/>
</dbReference>
<protein>
    <submittedName>
        <fullName evidence="2">Uncharacterized protein</fullName>
    </submittedName>
</protein>